<keyword evidence="3" id="KW-1185">Reference proteome</keyword>
<proteinExistence type="predicted"/>
<evidence type="ECO:0000256" key="1">
    <source>
        <dbReference type="SAM" id="MobiDB-lite"/>
    </source>
</evidence>
<protein>
    <submittedName>
        <fullName evidence="2">Uncharacterized protein</fullName>
    </submittedName>
</protein>
<accession>A0ABN3PT52</accession>
<evidence type="ECO:0000313" key="2">
    <source>
        <dbReference type="EMBL" id="GAA2601425.1"/>
    </source>
</evidence>
<evidence type="ECO:0000313" key="3">
    <source>
        <dbReference type="Proteomes" id="UP001501509"/>
    </source>
</evidence>
<reference evidence="2 3" key="1">
    <citation type="journal article" date="2019" name="Int. J. Syst. Evol. Microbiol.">
        <title>The Global Catalogue of Microorganisms (GCM) 10K type strain sequencing project: providing services to taxonomists for standard genome sequencing and annotation.</title>
        <authorList>
            <consortium name="The Broad Institute Genomics Platform"/>
            <consortium name="The Broad Institute Genome Sequencing Center for Infectious Disease"/>
            <person name="Wu L."/>
            <person name="Ma J."/>
        </authorList>
    </citation>
    <scope>NUCLEOTIDE SEQUENCE [LARGE SCALE GENOMIC DNA]</scope>
    <source>
        <strain evidence="2 3">JCM 6833</strain>
    </source>
</reference>
<gene>
    <name evidence="2" type="ORF">GCM10010411_38880</name>
</gene>
<comment type="caution">
    <text evidence="2">The sequence shown here is derived from an EMBL/GenBank/DDBJ whole genome shotgun (WGS) entry which is preliminary data.</text>
</comment>
<organism evidence="2 3">
    <name type="scientific">Actinomadura fulvescens</name>
    <dbReference type="NCBI Taxonomy" id="46160"/>
    <lineage>
        <taxon>Bacteria</taxon>
        <taxon>Bacillati</taxon>
        <taxon>Actinomycetota</taxon>
        <taxon>Actinomycetes</taxon>
        <taxon>Streptosporangiales</taxon>
        <taxon>Thermomonosporaceae</taxon>
        <taxon>Actinomadura</taxon>
    </lineage>
</organism>
<feature type="region of interest" description="Disordered" evidence="1">
    <location>
        <begin position="1"/>
        <end position="20"/>
    </location>
</feature>
<sequence length="101" mass="10936">MNLERSDWCPGTRPQAPAGPGLSIIKAAPNVIATPLARISHAWSPFALPRIGTDRNKWPIVIMQVAIGGNKSPTPPAADARGAPYSAFLIIRRSRREIEDL</sequence>
<dbReference type="Proteomes" id="UP001501509">
    <property type="component" value="Unassembled WGS sequence"/>
</dbReference>
<name>A0ABN3PT52_9ACTN</name>
<dbReference type="EMBL" id="BAAATD010000005">
    <property type="protein sequence ID" value="GAA2601425.1"/>
    <property type="molecule type" value="Genomic_DNA"/>
</dbReference>